<evidence type="ECO:0000256" key="2">
    <source>
        <dbReference type="ARBA" id="ARBA00022980"/>
    </source>
</evidence>
<dbReference type="Proteomes" id="UP001283341">
    <property type="component" value="Unassembled WGS sequence"/>
</dbReference>
<dbReference type="Gene3D" id="3.30.70.600">
    <property type="entry name" value="Ribosomal protein S10 domain"/>
    <property type="match status" value="1"/>
</dbReference>
<reference evidence="9" key="2">
    <citation type="submission" date="2023-06" db="EMBL/GenBank/DDBJ databases">
        <authorList>
            <consortium name="Lawrence Berkeley National Laboratory"/>
            <person name="Haridas S."/>
            <person name="Hensen N."/>
            <person name="Bonometti L."/>
            <person name="Westerberg I."/>
            <person name="Brannstrom I.O."/>
            <person name="Guillou S."/>
            <person name="Cros-Aarteil S."/>
            <person name="Calhoun S."/>
            <person name="Kuo A."/>
            <person name="Mondo S."/>
            <person name="Pangilinan J."/>
            <person name="Riley R."/>
            <person name="Labutti K."/>
            <person name="Andreopoulos B."/>
            <person name="Lipzen A."/>
            <person name="Chen C."/>
            <person name="Yanf M."/>
            <person name="Daum C."/>
            <person name="Ng V."/>
            <person name="Clum A."/>
            <person name="Steindorff A."/>
            <person name="Ohm R."/>
            <person name="Martin F."/>
            <person name="Silar P."/>
            <person name="Natvig D."/>
            <person name="Lalanne C."/>
            <person name="Gautier V."/>
            <person name="Ament-Velasquez S.L."/>
            <person name="Kruys A."/>
            <person name="Hutchinson M.I."/>
            <person name="Powell A.J."/>
            <person name="Barry K."/>
            <person name="Miller A.N."/>
            <person name="Grigoriev I.V."/>
            <person name="Debuchy R."/>
            <person name="Gladieux P."/>
            <person name="Thoren M.H."/>
            <person name="Johannesson H."/>
        </authorList>
    </citation>
    <scope>NUCLEOTIDE SEQUENCE</scope>
    <source>
        <strain evidence="9">CBS 118394</strain>
    </source>
</reference>
<dbReference type="InterPro" id="IPR001848">
    <property type="entry name" value="Ribosomal_uS10"/>
</dbReference>
<dbReference type="GO" id="GO:0003735">
    <property type="term" value="F:structural constituent of ribosome"/>
    <property type="evidence" value="ECO:0007669"/>
    <property type="project" value="InterPro"/>
</dbReference>
<comment type="caution">
    <text evidence="9">The sequence shown here is derived from an EMBL/GenBank/DDBJ whole genome shotgun (WGS) entry which is preliminary data.</text>
</comment>
<dbReference type="GO" id="GO:1990904">
    <property type="term" value="C:ribonucleoprotein complex"/>
    <property type="evidence" value="ECO:0007669"/>
    <property type="project" value="UniProtKB-KW"/>
</dbReference>
<dbReference type="HAMAP" id="MF_00508">
    <property type="entry name" value="Ribosomal_uS10"/>
    <property type="match status" value="1"/>
</dbReference>
<name>A0AAE0LZA0_9PEZI</name>
<organism evidence="9 10">
    <name type="scientific">Apodospora peruviana</name>
    <dbReference type="NCBI Taxonomy" id="516989"/>
    <lineage>
        <taxon>Eukaryota</taxon>
        <taxon>Fungi</taxon>
        <taxon>Dikarya</taxon>
        <taxon>Ascomycota</taxon>
        <taxon>Pezizomycotina</taxon>
        <taxon>Sordariomycetes</taxon>
        <taxon>Sordariomycetidae</taxon>
        <taxon>Sordariales</taxon>
        <taxon>Lasiosphaeriaceae</taxon>
        <taxon>Apodospora</taxon>
    </lineage>
</organism>
<evidence type="ECO:0000259" key="8">
    <source>
        <dbReference type="SMART" id="SM01403"/>
    </source>
</evidence>
<reference evidence="9" key="1">
    <citation type="journal article" date="2023" name="Mol. Phylogenet. Evol.">
        <title>Genome-scale phylogeny and comparative genomics of the fungal order Sordariales.</title>
        <authorList>
            <person name="Hensen N."/>
            <person name="Bonometti L."/>
            <person name="Westerberg I."/>
            <person name="Brannstrom I.O."/>
            <person name="Guillou S."/>
            <person name="Cros-Aarteil S."/>
            <person name="Calhoun S."/>
            <person name="Haridas S."/>
            <person name="Kuo A."/>
            <person name="Mondo S."/>
            <person name="Pangilinan J."/>
            <person name="Riley R."/>
            <person name="LaButti K."/>
            <person name="Andreopoulos B."/>
            <person name="Lipzen A."/>
            <person name="Chen C."/>
            <person name="Yan M."/>
            <person name="Daum C."/>
            <person name="Ng V."/>
            <person name="Clum A."/>
            <person name="Steindorff A."/>
            <person name="Ohm R.A."/>
            <person name="Martin F."/>
            <person name="Silar P."/>
            <person name="Natvig D.O."/>
            <person name="Lalanne C."/>
            <person name="Gautier V."/>
            <person name="Ament-Velasquez S.L."/>
            <person name="Kruys A."/>
            <person name="Hutchinson M.I."/>
            <person name="Powell A.J."/>
            <person name="Barry K."/>
            <person name="Miller A.N."/>
            <person name="Grigoriev I.V."/>
            <person name="Debuchy R."/>
            <person name="Gladieux P."/>
            <person name="Hiltunen Thoren M."/>
            <person name="Johannesson H."/>
        </authorList>
    </citation>
    <scope>NUCLEOTIDE SEQUENCE</scope>
    <source>
        <strain evidence="9">CBS 118394</strain>
    </source>
</reference>
<feature type="region of interest" description="Disordered" evidence="7">
    <location>
        <begin position="94"/>
        <end position="127"/>
    </location>
</feature>
<dbReference type="InterPro" id="IPR027486">
    <property type="entry name" value="Ribosomal_uS10_dom"/>
</dbReference>
<dbReference type="PANTHER" id="PTHR11700">
    <property type="entry name" value="30S RIBOSOMAL PROTEIN S10 FAMILY MEMBER"/>
    <property type="match status" value="1"/>
</dbReference>
<dbReference type="AlphaFoldDB" id="A0AAE0LZA0"/>
<protein>
    <recommendedName>
        <fullName evidence="4">Small ribosomal subunit protein uS10m</fullName>
    </recommendedName>
    <alternativeName>
        <fullName evidence="5">37S ribosomal protein S10, mitochondrial</fullName>
    </alternativeName>
    <alternativeName>
        <fullName evidence="6">Mitochondrial ribosomal small subunit protein 10</fullName>
    </alternativeName>
</protein>
<dbReference type="InterPro" id="IPR036838">
    <property type="entry name" value="Ribosomal_uS10_dom_sf"/>
</dbReference>
<evidence type="ECO:0000256" key="1">
    <source>
        <dbReference type="ARBA" id="ARBA00007102"/>
    </source>
</evidence>
<evidence type="ECO:0000256" key="3">
    <source>
        <dbReference type="ARBA" id="ARBA00023274"/>
    </source>
</evidence>
<gene>
    <name evidence="9" type="ORF">B0H66DRAFT_566131</name>
</gene>
<dbReference type="GO" id="GO:0005840">
    <property type="term" value="C:ribosome"/>
    <property type="evidence" value="ECO:0007669"/>
    <property type="project" value="UniProtKB-KW"/>
</dbReference>
<feature type="compositionally biased region" description="Low complexity" evidence="7">
    <location>
        <begin position="103"/>
        <end position="127"/>
    </location>
</feature>
<evidence type="ECO:0000313" key="9">
    <source>
        <dbReference type="EMBL" id="KAK3313456.1"/>
    </source>
</evidence>
<dbReference type="FunFam" id="3.30.70.600:FF:000003">
    <property type="entry name" value="30S ribosomal protein S10"/>
    <property type="match status" value="1"/>
</dbReference>
<evidence type="ECO:0000256" key="7">
    <source>
        <dbReference type="SAM" id="MobiDB-lite"/>
    </source>
</evidence>
<evidence type="ECO:0000256" key="5">
    <source>
        <dbReference type="ARBA" id="ARBA00042916"/>
    </source>
</evidence>
<comment type="similarity">
    <text evidence="1">Belongs to the universal ribosomal protein uS10 family.</text>
</comment>
<accession>A0AAE0LZA0</accession>
<proteinExistence type="inferred from homology"/>
<dbReference type="SUPFAM" id="SSF54999">
    <property type="entry name" value="Ribosomal protein S10"/>
    <property type="match status" value="1"/>
</dbReference>
<feature type="domain" description="Small ribosomal subunit protein uS10" evidence="8">
    <location>
        <begin position="183"/>
        <end position="280"/>
    </location>
</feature>
<sequence length="348" mass="38579">MNQPPLIRPLRSFLQGRLQFATARPAAILRPSIHVRGYASTESDGPVDATVPKAEAPKAEATPVVAEIPKVETKPVAAEKPVVSKKPAVAEKVEVKQQDKVAPENATPTDATAAPAEAPKATTAATPKNTKAAQAVVHKKQEPAVQQKAELLKPAIKRMPRALEALYLQPLRREAEFGVPTCDLQIRSYSLRNLEFFCDFALRAAYYLKLPAFGPVPLPKMTSRWTVPRSVFVHKKSQENFERITVRRLIQIRDGHPETVQIWLAFLQKHAYFGVGMKANIFEFSPLDVGKAMDESVEEVKEALDEKFKLLGQHKKVAEHLKEAEDVEEFLASQRVLAHNGPGGRLDL</sequence>
<evidence type="ECO:0000256" key="4">
    <source>
        <dbReference type="ARBA" id="ARBA00035261"/>
    </source>
</evidence>
<evidence type="ECO:0000256" key="6">
    <source>
        <dbReference type="ARBA" id="ARBA00078476"/>
    </source>
</evidence>
<keyword evidence="3" id="KW-0687">Ribonucleoprotein</keyword>
<dbReference type="GO" id="GO:0006412">
    <property type="term" value="P:translation"/>
    <property type="evidence" value="ECO:0007669"/>
    <property type="project" value="InterPro"/>
</dbReference>
<keyword evidence="2" id="KW-0689">Ribosomal protein</keyword>
<dbReference type="SMART" id="SM01403">
    <property type="entry name" value="Ribosomal_S10"/>
    <property type="match status" value="1"/>
</dbReference>
<keyword evidence="10" id="KW-1185">Reference proteome</keyword>
<dbReference type="Pfam" id="PF00338">
    <property type="entry name" value="Ribosomal_S10"/>
    <property type="match status" value="1"/>
</dbReference>
<dbReference type="EMBL" id="JAUEDM010000007">
    <property type="protein sequence ID" value="KAK3313456.1"/>
    <property type="molecule type" value="Genomic_DNA"/>
</dbReference>
<evidence type="ECO:0000313" key="10">
    <source>
        <dbReference type="Proteomes" id="UP001283341"/>
    </source>
</evidence>